<organism evidence="1 2">
    <name type="scientific">Pseudomonas shahriarae</name>
    <dbReference type="NCBI Taxonomy" id="2745512"/>
    <lineage>
        <taxon>Bacteria</taxon>
        <taxon>Pseudomonadati</taxon>
        <taxon>Pseudomonadota</taxon>
        <taxon>Gammaproteobacteria</taxon>
        <taxon>Pseudomonadales</taxon>
        <taxon>Pseudomonadaceae</taxon>
        <taxon>Pseudomonas</taxon>
    </lineage>
</organism>
<evidence type="ECO:0000313" key="2">
    <source>
        <dbReference type="Proteomes" id="UP001148185"/>
    </source>
</evidence>
<reference evidence="1 2" key="1">
    <citation type="submission" date="2022-05" db="EMBL/GenBank/DDBJ databases">
        <title>Novel Pseudomonas spp. Isolated from a Rainbow Trout Aquaculture Facility.</title>
        <authorList>
            <person name="Testerman T."/>
            <person name="Graf J."/>
        </authorList>
    </citation>
    <scope>NUCLEOTIDE SEQUENCE [LARGE SCALE GENOMIC DNA]</scope>
    <source>
        <strain evidence="1 2">ID1042</strain>
    </source>
</reference>
<keyword evidence="2" id="KW-1185">Reference proteome</keyword>
<protein>
    <submittedName>
        <fullName evidence="1">Uncharacterized protein</fullName>
    </submittedName>
</protein>
<dbReference type="RefSeq" id="WP_273875621.1">
    <property type="nucleotide sequence ID" value="NZ_JAMDHA010000005.1"/>
</dbReference>
<accession>A0A9X4BYX4</accession>
<sequence>MIDEILLQMKALESDQEYPKIVEGAIDEWAQHARDSLVAADNADPAHRVEAEGRANHSDIQGAAGATA</sequence>
<dbReference type="EMBL" id="JAMDHA010000005">
    <property type="protein sequence ID" value="MDD1007182.1"/>
    <property type="molecule type" value="Genomic_DNA"/>
</dbReference>
<proteinExistence type="predicted"/>
<gene>
    <name evidence="1" type="ORF">M5G27_06775</name>
</gene>
<dbReference type="AlphaFoldDB" id="A0A9X4BYX4"/>
<dbReference type="Proteomes" id="UP001148185">
    <property type="component" value="Unassembled WGS sequence"/>
</dbReference>
<comment type="caution">
    <text evidence="1">The sequence shown here is derived from an EMBL/GenBank/DDBJ whole genome shotgun (WGS) entry which is preliminary data.</text>
</comment>
<name>A0A9X4BYX4_9PSED</name>
<evidence type="ECO:0000313" key="1">
    <source>
        <dbReference type="EMBL" id="MDD1007182.1"/>
    </source>
</evidence>